<reference evidence="2 3" key="1">
    <citation type="journal article" date="2017" name="Nat. Ecol. Evol.">
        <title>Scallop genome provides insights into evolution of bilaterian karyotype and development.</title>
        <authorList>
            <person name="Wang S."/>
            <person name="Zhang J."/>
            <person name="Jiao W."/>
            <person name="Li J."/>
            <person name="Xun X."/>
            <person name="Sun Y."/>
            <person name="Guo X."/>
            <person name="Huan P."/>
            <person name="Dong B."/>
            <person name="Zhang L."/>
            <person name="Hu X."/>
            <person name="Sun X."/>
            <person name="Wang J."/>
            <person name="Zhao C."/>
            <person name="Wang Y."/>
            <person name="Wang D."/>
            <person name="Huang X."/>
            <person name="Wang R."/>
            <person name="Lv J."/>
            <person name="Li Y."/>
            <person name="Zhang Z."/>
            <person name="Liu B."/>
            <person name="Lu W."/>
            <person name="Hui Y."/>
            <person name="Liang J."/>
            <person name="Zhou Z."/>
            <person name="Hou R."/>
            <person name="Li X."/>
            <person name="Liu Y."/>
            <person name="Li H."/>
            <person name="Ning X."/>
            <person name="Lin Y."/>
            <person name="Zhao L."/>
            <person name="Xing Q."/>
            <person name="Dou J."/>
            <person name="Li Y."/>
            <person name="Mao J."/>
            <person name="Guo H."/>
            <person name="Dou H."/>
            <person name="Li T."/>
            <person name="Mu C."/>
            <person name="Jiang W."/>
            <person name="Fu Q."/>
            <person name="Fu X."/>
            <person name="Miao Y."/>
            <person name="Liu J."/>
            <person name="Yu Q."/>
            <person name="Li R."/>
            <person name="Liao H."/>
            <person name="Li X."/>
            <person name="Kong Y."/>
            <person name="Jiang Z."/>
            <person name="Chourrout D."/>
            <person name="Li R."/>
            <person name="Bao Z."/>
        </authorList>
    </citation>
    <scope>NUCLEOTIDE SEQUENCE [LARGE SCALE GENOMIC DNA]</scope>
    <source>
        <strain evidence="2 3">PY_sf001</strain>
    </source>
</reference>
<sequence>MAFRRHTWWKIFLIFFLLCPITFAFLVSQFGQQIGMLKRSTVETFNTFRLEIIPIDVILVLWFHLLVYIWHLMWIIYVIVCIFRKTTCAYIYQLPVYPSAMLILMAVNLFANAGWLIAFDQYVLEGSLILSVLSFFSLSVSLCLAYKHLHDLDTLMRRLELQKDIWLIRILIHEGLAFYGALLVTSTLINLCMCMSFRWNVGHMLSCLIALSLLGSAMFTWFFLDNVLFPSYTQWTLSPYIVFIVTLCGMLYRSYDLRLRFSVSVFLVCLLVFASLALGTKIATLGYRLCMANRKKKEKLLSGEHPQN</sequence>
<dbReference type="PANTHER" id="PTHR33802:SF1">
    <property type="entry name" value="XK-RELATED PROTEIN"/>
    <property type="match status" value="1"/>
</dbReference>
<dbReference type="Proteomes" id="UP000242188">
    <property type="component" value="Unassembled WGS sequence"/>
</dbReference>
<feature type="transmembrane region" description="Helical" evidence="1">
    <location>
        <begin position="201"/>
        <end position="224"/>
    </location>
</feature>
<keyword evidence="1" id="KW-1133">Transmembrane helix</keyword>
<feature type="transmembrane region" description="Helical" evidence="1">
    <location>
        <begin position="261"/>
        <end position="287"/>
    </location>
</feature>
<organism evidence="2 3">
    <name type="scientific">Mizuhopecten yessoensis</name>
    <name type="common">Japanese scallop</name>
    <name type="synonym">Patinopecten yessoensis</name>
    <dbReference type="NCBI Taxonomy" id="6573"/>
    <lineage>
        <taxon>Eukaryota</taxon>
        <taxon>Metazoa</taxon>
        <taxon>Spiralia</taxon>
        <taxon>Lophotrochozoa</taxon>
        <taxon>Mollusca</taxon>
        <taxon>Bivalvia</taxon>
        <taxon>Autobranchia</taxon>
        <taxon>Pteriomorphia</taxon>
        <taxon>Pectinida</taxon>
        <taxon>Pectinoidea</taxon>
        <taxon>Pectinidae</taxon>
        <taxon>Mizuhopecten</taxon>
    </lineage>
</organism>
<gene>
    <name evidence="2" type="ORF">KP79_PYT04778</name>
</gene>
<proteinExistence type="predicted"/>
<keyword evidence="1" id="KW-0812">Transmembrane</keyword>
<feature type="transmembrane region" description="Helical" evidence="1">
    <location>
        <begin position="52"/>
        <end position="83"/>
    </location>
</feature>
<feature type="transmembrane region" description="Helical" evidence="1">
    <location>
        <begin position="166"/>
        <end position="189"/>
    </location>
</feature>
<feature type="transmembrane region" description="Helical" evidence="1">
    <location>
        <begin position="236"/>
        <end position="255"/>
    </location>
</feature>
<evidence type="ECO:0000313" key="2">
    <source>
        <dbReference type="EMBL" id="OWF41125.1"/>
    </source>
</evidence>
<name>A0A210PXC3_MIZYE</name>
<feature type="transmembrane region" description="Helical" evidence="1">
    <location>
        <begin position="95"/>
        <end position="116"/>
    </location>
</feature>
<protein>
    <submittedName>
        <fullName evidence="2">Uncharacterized protein</fullName>
    </submittedName>
</protein>
<comment type="caution">
    <text evidence="2">The sequence shown here is derived from an EMBL/GenBank/DDBJ whole genome shotgun (WGS) entry which is preliminary data.</text>
</comment>
<feature type="transmembrane region" description="Helical" evidence="1">
    <location>
        <begin position="128"/>
        <end position="146"/>
    </location>
</feature>
<accession>A0A210PXC3</accession>
<feature type="transmembrane region" description="Helical" evidence="1">
    <location>
        <begin position="12"/>
        <end position="32"/>
    </location>
</feature>
<dbReference type="AlphaFoldDB" id="A0A210PXC3"/>
<dbReference type="OrthoDB" id="5586934at2759"/>
<dbReference type="EMBL" id="NEDP02005421">
    <property type="protein sequence ID" value="OWF41125.1"/>
    <property type="molecule type" value="Genomic_DNA"/>
</dbReference>
<evidence type="ECO:0000256" key="1">
    <source>
        <dbReference type="SAM" id="Phobius"/>
    </source>
</evidence>
<dbReference type="PANTHER" id="PTHR33802">
    <property type="entry name" value="SI:CH211-161H7.5-RELATED"/>
    <property type="match status" value="1"/>
</dbReference>
<keyword evidence="3" id="KW-1185">Reference proteome</keyword>
<evidence type="ECO:0000313" key="3">
    <source>
        <dbReference type="Proteomes" id="UP000242188"/>
    </source>
</evidence>
<keyword evidence="1" id="KW-0472">Membrane</keyword>